<evidence type="ECO:0000259" key="5">
    <source>
        <dbReference type="Pfam" id="PF01571"/>
    </source>
</evidence>
<feature type="domain" description="RNA polymerase sigma-70 region 2" evidence="6">
    <location>
        <begin position="317"/>
        <end position="383"/>
    </location>
</feature>
<feature type="non-terminal residue" evidence="9">
    <location>
        <position position="676"/>
    </location>
</feature>
<dbReference type="InterPro" id="IPR013249">
    <property type="entry name" value="RNA_pol_sigma70_r4_t2"/>
</dbReference>
<protein>
    <submittedName>
        <fullName evidence="9">Aminomethyltransferase (Glycine cleavage system T protein)</fullName>
    </submittedName>
</protein>
<proteinExistence type="inferred from homology"/>
<evidence type="ECO:0000259" key="6">
    <source>
        <dbReference type="Pfam" id="PF04542"/>
    </source>
</evidence>
<keyword evidence="3" id="KW-0175">Coiled coil</keyword>
<keyword evidence="10" id="KW-1185">Reference proteome</keyword>
<name>A0ABP0JGF2_9DINO</name>
<dbReference type="InterPro" id="IPR013324">
    <property type="entry name" value="RNA_pol_sigma_r3/r4-like"/>
</dbReference>
<dbReference type="Pfam" id="PF08669">
    <property type="entry name" value="GCV_T_C"/>
    <property type="match status" value="1"/>
</dbReference>
<evidence type="ECO:0000256" key="1">
    <source>
        <dbReference type="ARBA" id="ARBA00008609"/>
    </source>
</evidence>
<gene>
    <name evidence="9" type="ORF">SCF082_LOCUS11936</name>
</gene>
<evidence type="ECO:0000259" key="7">
    <source>
        <dbReference type="Pfam" id="PF08281"/>
    </source>
</evidence>
<dbReference type="InterPro" id="IPR036388">
    <property type="entry name" value="WH-like_DNA-bd_sf"/>
</dbReference>
<dbReference type="PANTHER" id="PTHR43757:SF2">
    <property type="entry name" value="AMINOMETHYLTRANSFERASE, MITOCHONDRIAL"/>
    <property type="match status" value="1"/>
</dbReference>
<dbReference type="InterPro" id="IPR013977">
    <property type="entry name" value="GcvT_C"/>
</dbReference>
<dbReference type="InterPro" id="IPR014284">
    <property type="entry name" value="RNA_pol_sigma-70_dom"/>
</dbReference>
<evidence type="ECO:0000256" key="2">
    <source>
        <dbReference type="ARBA" id="ARBA00043985"/>
    </source>
</evidence>
<dbReference type="SUPFAM" id="SSF88946">
    <property type="entry name" value="Sigma2 domain of RNA polymerase sigma factors"/>
    <property type="match status" value="1"/>
</dbReference>
<dbReference type="InterPro" id="IPR013325">
    <property type="entry name" value="RNA_pol_sigma_r2"/>
</dbReference>
<feature type="compositionally biased region" description="Polar residues" evidence="4">
    <location>
        <begin position="631"/>
        <end position="644"/>
    </location>
</feature>
<comment type="similarity">
    <text evidence="2">Belongs to the PspA/Vipp/IM30 family.</text>
</comment>
<comment type="similarity">
    <text evidence="1">Belongs to the GcvT family.</text>
</comment>
<dbReference type="InterPro" id="IPR006222">
    <property type="entry name" value="GCVT_N"/>
</dbReference>
<dbReference type="InterPro" id="IPR029043">
    <property type="entry name" value="GcvT/YgfZ_C"/>
</dbReference>
<feature type="domain" description="RNA polymerase sigma factor 70 region 4 type 2" evidence="7">
    <location>
        <begin position="424"/>
        <end position="475"/>
    </location>
</feature>
<dbReference type="Pfam" id="PF04012">
    <property type="entry name" value="PspA_IM30"/>
    <property type="match status" value="1"/>
</dbReference>
<dbReference type="Gene3D" id="1.10.1740.10">
    <property type="match status" value="1"/>
</dbReference>
<dbReference type="Proteomes" id="UP001642464">
    <property type="component" value="Unassembled WGS sequence"/>
</dbReference>
<dbReference type="Gene3D" id="1.10.10.10">
    <property type="entry name" value="Winged helix-like DNA-binding domain superfamily/Winged helix DNA-binding domain"/>
    <property type="match status" value="1"/>
</dbReference>
<evidence type="ECO:0000313" key="9">
    <source>
        <dbReference type="EMBL" id="CAK9013456.1"/>
    </source>
</evidence>
<dbReference type="InterPro" id="IPR027266">
    <property type="entry name" value="TrmE/GcvT-like"/>
</dbReference>
<feature type="region of interest" description="Disordered" evidence="4">
    <location>
        <begin position="630"/>
        <end position="660"/>
    </location>
</feature>
<dbReference type="SUPFAM" id="SSF101790">
    <property type="entry name" value="Aminomethyltransferase beta-barrel domain"/>
    <property type="match status" value="1"/>
</dbReference>
<dbReference type="Pfam" id="PF01571">
    <property type="entry name" value="GCV_T"/>
    <property type="match status" value="1"/>
</dbReference>
<reference evidence="9 10" key="1">
    <citation type="submission" date="2024-02" db="EMBL/GenBank/DDBJ databases">
        <authorList>
            <person name="Chen Y."/>
            <person name="Shah S."/>
            <person name="Dougan E. K."/>
            <person name="Thang M."/>
            <person name="Chan C."/>
        </authorList>
    </citation>
    <scope>NUCLEOTIDE SEQUENCE [LARGE SCALE GENOMIC DNA]</scope>
</reference>
<sequence>MVDFAGWEMPIQYTTINDEHHAVRKRAGLFDIAHMGRLRFRGPQAESFLDHLLTNDVPRMNVGQIRYSLVCNESGGILDDVLIYRFADSWMLVVNASNREKIVNWIEQQRGERDFEMTDETFTTFMAALQGPLATRLITSAATEQAEDLSYYHAVEIDLPQYGPTIVSRTGYTGEDGFEVIAAMPLYGHEMDESVDPFTAGLDFGVRLKAGDFIGKSALVEASQRKDRRRRIGLVLQEKRIARTGAPILHAGDVVGEVSSGTFSPTLELSIAMGYVPSNLSVPGTMLDIDIRGKHVAAEVVPLPFYKEGDASAFTLLVERYQSALVGFFVKNTRDIHVAEDLSQETLLKIYNQAWDYLPLGRFRPWMFRIARNLLIDSVRKRAHDALVQAVRRTQDNEDELVARLADEVLSPDKRAQLAELKSIVDELLTEIPEDQRQTFILHHFSSLPLAEVAEAMEVPLATSKSRLRLAREKLQEKLRFRGLTPRSDRANMPYFSRLTDIVTCNLSTILEQSSDPQATLAEIIREMEEGNLGAQRSVRTAEANVQRISEEIATQRKESKRAVEEAKDALQANREAEAREALGRKHEIESLIAGLDQQLHAATATLDHLQTLANALRARLADAKRRLQAFEQSTSPPVATSQPVEAPAEASQEPEVSAIDAELEELKRQLGSDHS</sequence>
<dbReference type="Gene3D" id="3.30.1360.120">
    <property type="entry name" value="Probable tRNA modification gtpase trme, domain 1"/>
    <property type="match status" value="1"/>
</dbReference>
<dbReference type="InterPro" id="IPR007627">
    <property type="entry name" value="RNA_pol_sigma70_r2"/>
</dbReference>
<comment type="caution">
    <text evidence="9">The sequence shown here is derived from an EMBL/GenBank/DDBJ whole genome shotgun (WGS) entry which is preliminary data.</text>
</comment>
<dbReference type="Pfam" id="PF08281">
    <property type="entry name" value="Sigma70_r4_2"/>
    <property type="match status" value="1"/>
</dbReference>
<evidence type="ECO:0000256" key="3">
    <source>
        <dbReference type="SAM" id="Coils"/>
    </source>
</evidence>
<dbReference type="SUPFAM" id="SSF103025">
    <property type="entry name" value="Folate-binding domain"/>
    <property type="match status" value="1"/>
</dbReference>
<dbReference type="InterPro" id="IPR007157">
    <property type="entry name" value="PspA_VIPP1"/>
</dbReference>
<organism evidence="9 10">
    <name type="scientific">Durusdinium trenchii</name>
    <dbReference type="NCBI Taxonomy" id="1381693"/>
    <lineage>
        <taxon>Eukaryota</taxon>
        <taxon>Sar</taxon>
        <taxon>Alveolata</taxon>
        <taxon>Dinophyceae</taxon>
        <taxon>Suessiales</taxon>
        <taxon>Symbiodiniaceae</taxon>
        <taxon>Durusdinium</taxon>
    </lineage>
</organism>
<dbReference type="EMBL" id="CAXAMM010007166">
    <property type="protein sequence ID" value="CAK9013456.1"/>
    <property type="molecule type" value="Genomic_DNA"/>
</dbReference>
<feature type="domain" description="GCVT N-terminal" evidence="5">
    <location>
        <begin position="1"/>
        <end position="181"/>
    </location>
</feature>
<evidence type="ECO:0000313" key="10">
    <source>
        <dbReference type="Proteomes" id="UP001642464"/>
    </source>
</evidence>
<feature type="coiled-coil region" evidence="3">
    <location>
        <begin position="539"/>
        <end position="581"/>
    </location>
</feature>
<dbReference type="SUPFAM" id="SSF88659">
    <property type="entry name" value="Sigma3 and sigma4 domains of RNA polymerase sigma factors"/>
    <property type="match status" value="1"/>
</dbReference>
<dbReference type="NCBIfam" id="TIGR02937">
    <property type="entry name" value="sigma70-ECF"/>
    <property type="match status" value="1"/>
</dbReference>
<dbReference type="Gene3D" id="4.10.1250.10">
    <property type="entry name" value="Aminomethyltransferase fragment"/>
    <property type="match status" value="1"/>
</dbReference>
<dbReference type="InterPro" id="IPR028896">
    <property type="entry name" value="GcvT/YgfZ/DmdA"/>
</dbReference>
<dbReference type="PANTHER" id="PTHR43757">
    <property type="entry name" value="AMINOMETHYLTRANSFERASE"/>
    <property type="match status" value="1"/>
</dbReference>
<accession>A0ABP0JGF2</accession>
<feature type="domain" description="Aminomethyltransferase C-terminal" evidence="8">
    <location>
        <begin position="229"/>
        <end position="307"/>
    </location>
</feature>
<evidence type="ECO:0000256" key="4">
    <source>
        <dbReference type="SAM" id="MobiDB-lite"/>
    </source>
</evidence>
<evidence type="ECO:0000259" key="8">
    <source>
        <dbReference type="Pfam" id="PF08669"/>
    </source>
</evidence>
<dbReference type="Gene3D" id="2.40.30.110">
    <property type="entry name" value="Aminomethyltransferase beta-barrel domains"/>
    <property type="match status" value="1"/>
</dbReference>
<dbReference type="Pfam" id="PF04542">
    <property type="entry name" value="Sigma70_r2"/>
    <property type="match status" value="1"/>
</dbReference>
<dbReference type="CDD" id="cd06171">
    <property type="entry name" value="Sigma70_r4"/>
    <property type="match status" value="1"/>
</dbReference>